<organism evidence="1 2">
    <name type="scientific">Rotaria magnacalcarata</name>
    <dbReference type="NCBI Taxonomy" id="392030"/>
    <lineage>
        <taxon>Eukaryota</taxon>
        <taxon>Metazoa</taxon>
        <taxon>Spiralia</taxon>
        <taxon>Gnathifera</taxon>
        <taxon>Rotifera</taxon>
        <taxon>Eurotatoria</taxon>
        <taxon>Bdelloidea</taxon>
        <taxon>Philodinida</taxon>
        <taxon>Philodinidae</taxon>
        <taxon>Rotaria</taxon>
    </lineage>
</organism>
<name>A0A820V427_9BILA</name>
<feature type="non-terminal residue" evidence="1">
    <location>
        <position position="52"/>
    </location>
</feature>
<proteinExistence type="predicted"/>
<feature type="non-terminal residue" evidence="1">
    <location>
        <position position="1"/>
    </location>
</feature>
<accession>A0A820V427</accession>
<reference evidence="1" key="1">
    <citation type="submission" date="2021-02" db="EMBL/GenBank/DDBJ databases">
        <authorList>
            <person name="Nowell W R."/>
        </authorList>
    </citation>
    <scope>NUCLEOTIDE SEQUENCE</scope>
</reference>
<dbReference type="EMBL" id="CAJOBG010052350">
    <property type="protein sequence ID" value="CAF4494257.1"/>
    <property type="molecule type" value="Genomic_DNA"/>
</dbReference>
<gene>
    <name evidence="1" type="ORF">OVN521_LOCUS40368</name>
</gene>
<sequence length="52" mass="6024">MSRSIVLEVGSPMKGDIVLTLRGHRRLWDGRHWRALCRISDCKAQRQGSLYN</sequence>
<dbReference type="Proteomes" id="UP000663866">
    <property type="component" value="Unassembled WGS sequence"/>
</dbReference>
<evidence type="ECO:0000313" key="2">
    <source>
        <dbReference type="Proteomes" id="UP000663866"/>
    </source>
</evidence>
<evidence type="ECO:0000313" key="1">
    <source>
        <dbReference type="EMBL" id="CAF4494257.1"/>
    </source>
</evidence>
<comment type="caution">
    <text evidence="1">The sequence shown here is derived from an EMBL/GenBank/DDBJ whole genome shotgun (WGS) entry which is preliminary data.</text>
</comment>
<protein>
    <submittedName>
        <fullName evidence="1">Uncharacterized protein</fullName>
    </submittedName>
</protein>
<dbReference type="AlphaFoldDB" id="A0A820V427"/>
<keyword evidence="2" id="KW-1185">Reference proteome</keyword>